<evidence type="ECO:0000256" key="4">
    <source>
        <dbReference type="ARBA" id="ARBA00022692"/>
    </source>
</evidence>
<keyword evidence="7 9" id="KW-0793">Thylakoid</keyword>
<evidence type="ECO:0000256" key="1">
    <source>
        <dbReference type="ARBA" id="ARBA00004141"/>
    </source>
</evidence>
<evidence type="ECO:0000256" key="8">
    <source>
        <dbReference type="ARBA" id="ARBA00023136"/>
    </source>
</evidence>
<dbReference type="PROSITE" id="PS01026">
    <property type="entry name" value="PHOTOSYSTEM_I_PSAGK"/>
    <property type="match status" value="1"/>
</dbReference>
<dbReference type="HAMAP" id="MF_00474">
    <property type="entry name" value="PSI_PsaK"/>
    <property type="match status" value="1"/>
</dbReference>
<keyword evidence="5 9" id="KW-0603">Photosystem I</keyword>
<keyword evidence="11" id="KW-1185">Reference proteome</keyword>
<dbReference type="InterPro" id="IPR017492">
    <property type="entry name" value="PSI_PsaK"/>
</dbReference>
<evidence type="ECO:0000256" key="7">
    <source>
        <dbReference type="ARBA" id="ARBA00023078"/>
    </source>
</evidence>
<dbReference type="Proteomes" id="UP000505210">
    <property type="component" value="Chromosome"/>
</dbReference>
<dbReference type="NCBIfam" id="TIGR03049">
    <property type="entry name" value="PS_I_psaK"/>
    <property type="match status" value="1"/>
</dbReference>
<dbReference type="InterPro" id="IPR000549">
    <property type="entry name" value="PSI_PsaG/PsaK"/>
</dbReference>
<dbReference type="GO" id="GO:0031676">
    <property type="term" value="C:plasma membrane-derived thylakoid membrane"/>
    <property type="evidence" value="ECO:0007669"/>
    <property type="project" value="UniProtKB-SubCell"/>
</dbReference>
<dbReference type="KEGG" id="theu:HPC62_00790"/>
<dbReference type="GO" id="GO:0009522">
    <property type="term" value="C:photosystem I"/>
    <property type="evidence" value="ECO:0007669"/>
    <property type="project" value="UniProtKB-KW"/>
</dbReference>
<organism evidence="10 11">
    <name type="scientific">Thermoleptolyngbya sichuanensis A183</name>
    <dbReference type="NCBI Taxonomy" id="2737172"/>
    <lineage>
        <taxon>Bacteria</taxon>
        <taxon>Bacillati</taxon>
        <taxon>Cyanobacteriota</taxon>
        <taxon>Cyanophyceae</taxon>
        <taxon>Oculatellales</taxon>
        <taxon>Oculatellaceae</taxon>
        <taxon>Thermoleptolyngbya</taxon>
        <taxon>Thermoleptolyngbya sichuanensis</taxon>
    </lineage>
</organism>
<keyword evidence="4 9" id="KW-0812">Transmembrane</keyword>
<evidence type="ECO:0000256" key="5">
    <source>
        <dbReference type="ARBA" id="ARBA00022836"/>
    </source>
</evidence>
<evidence type="ECO:0000256" key="2">
    <source>
        <dbReference type="ARBA" id="ARBA00006458"/>
    </source>
</evidence>
<sequence length="91" mass="9419">MFHVAFHTALIATATTAPWSINTAIVMTAANLFAIAIGYYAIQKRGVGPALPVELPAMFTGFGLPELLATMSFGHLLGAGFVLGLSNAGLL</sequence>
<dbReference type="GO" id="GO:0015979">
    <property type="term" value="P:photosynthesis"/>
    <property type="evidence" value="ECO:0007669"/>
    <property type="project" value="UniProtKB-UniRule"/>
</dbReference>
<dbReference type="SUPFAM" id="SSF81563">
    <property type="entry name" value="Photosystem I reaction center subunit X, PsaK"/>
    <property type="match status" value="1"/>
</dbReference>
<evidence type="ECO:0000313" key="10">
    <source>
        <dbReference type="EMBL" id="QKD80899.1"/>
    </source>
</evidence>
<feature type="transmembrane region" description="Helical" evidence="9">
    <location>
        <begin position="21"/>
        <end position="42"/>
    </location>
</feature>
<comment type="subcellular location">
    <subcellularLocation>
        <location evidence="9">Cellular thylakoid membrane</location>
        <topology evidence="9">Multi-pass membrane protein</topology>
    </subcellularLocation>
    <subcellularLocation>
        <location evidence="1">Membrane</location>
        <topology evidence="1">Multi-pass membrane protein</topology>
    </subcellularLocation>
</comment>
<keyword evidence="8 9" id="KW-0472">Membrane</keyword>
<dbReference type="InterPro" id="IPR037101">
    <property type="entry name" value="PSI_PsaK_bact"/>
</dbReference>
<name>A0A6M8B1L2_9CYAN</name>
<protein>
    <recommendedName>
        <fullName evidence="9">Photosystem I reaction center subunit PsaK</fullName>
    </recommendedName>
    <alternativeName>
        <fullName evidence="9">Photosystem I subunit X</fullName>
    </alternativeName>
</protein>
<evidence type="ECO:0000256" key="9">
    <source>
        <dbReference type="HAMAP-Rule" id="MF_00474"/>
    </source>
</evidence>
<dbReference type="AlphaFoldDB" id="A0A6M8B1L2"/>
<reference evidence="10 11" key="1">
    <citation type="submission" date="2020-05" db="EMBL/GenBank/DDBJ databases">
        <title>Complete genome sequence of of a novel Thermoleptolyngbya strain isolated from hot springs of Ganzi, Sichuan China.</title>
        <authorList>
            <person name="Tang J."/>
            <person name="Daroch M."/>
            <person name="Li L."/>
            <person name="Waleron K."/>
            <person name="Waleron M."/>
            <person name="Waleron M."/>
        </authorList>
    </citation>
    <scope>NUCLEOTIDE SEQUENCE [LARGE SCALE GENOMIC DNA]</scope>
    <source>
        <strain evidence="10 11">PKUAC-SCTA183</strain>
    </source>
</reference>
<feature type="transmembrane region" description="Helical" evidence="9">
    <location>
        <begin position="62"/>
        <end position="85"/>
    </location>
</feature>
<dbReference type="Gene3D" id="1.20.860.20">
    <property type="entry name" value="Photosystem I PsaK, reaction centre"/>
    <property type="match status" value="1"/>
</dbReference>
<dbReference type="InterPro" id="IPR035982">
    <property type="entry name" value="PSI_centre_PsaK_sf"/>
</dbReference>
<comment type="similarity">
    <text evidence="2 9">Belongs to the PsaG/PsaK family.</text>
</comment>
<keyword evidence="3 9" id="KW-0602">Photosynthesis</keyword>
<gene>
    <name evidence="9 10" type="primary">psaK</name>
    <name evidence="10" type="ORF">HPC62_00790</name>
</gene>
<dbReference type="EMBL" id="CP053661">
    <property type="protein sequence ID" value="QKD80899.1"/>
    <property type="molecule type" value="Genomic_DNA"/>
</dbReference>
<keyword evidence="6 9" id="KW-1133">Transmembrane helix</keyword>
<dbReference type="Pfam" id="PF01241">
    <property type="entry name" value="PSI_PSAK"/>
    <property type="match status" value="1"/>
</dbReference>
<proteinExistence type="inferred from homology"/>
<evidence type="ECO:0000313" key="11">
    <source>
        <dbReference type="Proteomes" id="UP000505210"/>
    </source>
</evidence>
<evidence type="ECO:0000256" key="6">
    <source>
        <dbReference type="ARBA" id="ARBA00022989"/>
    </source>
</evidence>
<accession>A0A6M8B1L2</accession>
<evidence type="ECO:0000256" key="3">
    <source>
        <dbReference type="ARBA" id="ARBA00022531"/>
    </source>
</evidence>